<dbReference type="PANTHER" id="PTHR42912">
    <property type="entry name" value="METHYLTRANSFERASE"/>
    <property type="match status" value="1"/>
</dbReference>
<dbReference type="AlphaFoldDB" id="A0A918CTC9"/>
<gene>
    <name evidence="2" type="ORF">GCM10011578_053230</name>
</gene>
<comment type="caution">
    <text evidence="2">The sequence shown here is derived from an EMBL/GenBank/DDBJ whole genome shotgun (WGS) entry which is preliminary data.</text>
</comment>
<dbReference type="Pfam" id="PF08241">
    <property type="entry name" value="Methyltransf_11"/>
    <property type="match status" value="1"/>
</dbReference>
<protein>
    <recommendedName>
        <fullName evidence="1">Methyltransferase type 11 domain-containing protein</fullName>
    </recommendedName>
</protein>
<reference evidence="2" key="2">
    <citation type="submission" date="2020-09" db="EMBL/GenBank/DDBJ databases">
        <authorList>
            <person name="Sun Q."/>
            <person name="Zhou Y."/>
        </authorList>
    </citation>
    <scope>NUCLEOTIDE SEQUENCE</scope>
    <source>
        <strain evidence="2">CGMCC 4.7110</strain>
    </source>
</reference>
<feature type="domain" description="Methyltransferase type 11" evidence="1">
    <location>
        <begin position="153"/>
        <end position="244"/>
    </location>
</feature>
<sequence>MKTETLKEDVEFRHVVADDDMTRINVGRDDGCPQPRKTSGAIGACVRTVHEVTYLSPLGYLLGIEGAALLRGLREGSADQAFVEARITEIRTLLDTPSLAHAEGVTANPGTITTGDVYRDWAPHYDSPGNQMIDIEQPLVRRILDGLPVGTALDAACGTGRHTTYLQELGHHVIGVDASPDMLAQARKRLPDVEFHEADLHRLPLADNAVDTVVCTLALAHVPELAPVLAEFARVLRPGGNLVVSDAHLLVSYLRPTLARRPGPDGLPSLLAEYHRPLSAYLAEALPLGFQVRHCEEPRRPRNSLNPATAPDPLPTYPSWDLLHWCPEASAAALDDSPIVVIWHFQLEGVQEG</sequence>
<accession>A0A918CTC9</accession>
<dbReference type="InterPro" id="IPR050508">
    <property type="entry name" value="Methyltransf_Superfamily"/>
</dbReference>
<evidence type="ECO:0000313" key="2">
    <source>
        <dbReference type="EMBL" id="GGN21817.1"/>
    </source>
</evidence>
<proteinExistence type="predicted"/>
<dbReference type="CDD" id="cd02440">
    <property type="entry name" value="AdoMet_MTases"/>
    <property type="match status" value="1"/>
</dbReference>
<dbReference type="InterPro" id="IPR029063">
    <property type="entry name" value="SAM-dependent_MTases_sf"/>
</dbReference>
<organism evidence="2 3">
    <name type="scientific">Streptomyces fuscichromogenes</name>
    <dbReference type="NCBI Taxonomy" id="1324013"/>
    <lineage>
        <taxon>Bacteria</taxon>
        <taxon>Bacillati</taxon>
        <taxon>Actinomycetota</taxon>
        <taxon>Actinomycetes</taxon>
        <taxon>Kitasatosporales</taxon>
        <taxon>Streptomycetaceae</taxon>
        <taxon>Streptomyces</taxon>
    </lineage>
</organism>
<dbReference type="GO" id="GO:0008757">
    <property type="term" value="F:S-adenosylmethionine-dependent methyltransferase activity"/>
    <property type="evidence" value="ECO:0007669"/>
    <property type="project" value="InterPro"/>
</dbReference>
<name>A0A918CTC9_9ACTN</name>
<keyword evidence="3" id="KW-1185">Reference proteome</keyword>
<evidence type="ECO:0000313" key="3">
    <source>
        <dbReference type="Proteomes" id="UP000653411"/>
    </source>
</evidence>
<dbReference type="Proteomes" id="UP000653411">
    <property type="component" value="Unassembled WGS sequence"/>
</dbReference>
<evidence type="ECO:0000259" key="1">
    <source>
        <dbReference type="Pfam" id="PF08241"/>
    </source>
</evidence>
<reference evidence="2" key="1">
    <citation type="journal article" date="2014" name="Int. J. Syst. Evol. Microbiol.">
        <title>Complete genome sequence of Corynebacterium casei LMG S-19264T (=DSM 44701T), isolated from a smear-ripened cheese.</title>
        <authorList>
            <consortium name="US DOE Joint Genome Institute (JGI-PGF)"/>
            <person name="Walter F."/>
            <person name="Albersmeier A."/>
            <person name="Kalinowski J."/>
            <person name="Ruckert C."/>
        </authorList>
    </citation>
    <scope>NUCLEOTIDE SEQUENCE</scope>
    <source>
        <strain evidence="2">CGMCC 4.7110</strain>
    </source>
</reference>
<dbReference type="SUPFAM" id="SSF53335">
    <property type="entry name" value="S-adenosyl-L-methionine-dependent methyltransferases"/>
    <property type="match status" value="1"/>
</dbReference>
<dbReference type="InterPro" id="IPR013216">
    <property type="entry name" value="Methyltransf_11"/>
</dbReference>
<dbReference type="Gene3D" id="3.40.50.150">
    <property type="entry name" value="Vaccinia Virus protein VP39"/>
    <property type="match status" value="1"/>
</dbReference>
<dbReference type="EMBL" id="BMML01000012">
    <property type="protein sequence ID" value="GGN21817.1"/>
    <property type="molecule type" value="Genomic_DNA"/>
</dbReference>